<organism evidence="2 3">
    <name type="scientific">Seminavis robusta</name>
    <dbReference type="NCBI Taxonomy" id="568900"/>
    <lineage>
        <taxon>Eukaryota</taxon>
        <taxon>Sar</taxon>
        <taxon>Stramenopiles</taxon>
        <taxon>Ochrophyta</taxon>
        <taxon>Bacillariophyta</taxon>
        <taxon>Bacillariophyceae</taxon>
        <taxon>Bacillariophycidae</taxon>
        <taxon>Naviculales</taxon>
        <taxon>Naviculaceae</taxon>
        <taxon>Seminavis</taxon>
    </lineage>
</organism>
<reference evidence="2" key="1">
    <citation type="submission" date="2020-06" db="EMBL/GenBank/DDBJ databases">
        <authorList>
            <consortium name="Plant Systems Biology data submission"/>
        </authorList>
    </citation>
    <scope>NUCLEOTIDE SEQUENCE</scope>
    <source>
        <strain evidence="2">D6</strain>
    </source>
</reference>
<evidence type="ECO:0000313" key="3">
    <source>
        <dbReference type="Proteomes" id="UP001153069"/>
    </source>
</evidence>
<keyword evidence="3" id="KW-1185">Reference proteome</keyword>
<dbReference type="OrthoDB" id="42790at2759"/>
<dbReference type="Proteomes" id="UP001153069">
    <property type="component" value="Unassembled WGS sequence"/>
</dbReference>
<protein>
    <recommendedName>
        <fullName evidence="1">Ysc84 actin-binding domain-containing protein</fullName>
    </recommendedName>
</protein>
<feature type="domain" description="Ysc84 actin-binding" evidence="1">
    <location>
        <begin position="61"/>
        <end position="140"/>
    </location>
</feature>
<dbReference type="InterPro" id="IPR007461">
    <property type="entry name" value="Ysc84_actin-binding"/>
</dbReference>
<accession>A0A9N8H3B7</accession>
<dbReference type="AlphaFoldDB" id="A0A9N8H3B7"/>
<proteinExistence type="predicted"/>
<comment type="caution">
    <text evidence="2">The sequence shown here is derived from an EMBL/GenBank/DDBJ whole genome shotgun (WGS) entry which is preliminary data.</text>
</comment>
<sequence length="147" mass="15455">MDEFKNLDSLKPFFDTAYGFVVFGSVAKAGVGVGGAAGSGTVYVNNKNGTETCVGISNLVQLSVGIQLGGQVFSEIIFFETEKDFQAFTAGNFELGADASVVVLTAHVNVDLHYSKGLATFVTIQGGLMYEVSISGQKFTYTPSVKG</sequence>
<gene>
    <name evidence="2" type="ORF">SEMRO_23_G015940.1</name>
</gene>
<name>A0A9N8H3B7_9STRA</name>
<evidence type="ECO:0000259" key="1">
    <source>
        <dbReference type="Pfam" id="PF04366"/>
    </source>
</evidence>
<dbReference type="EMBL" id="CAICTM010000023">
    <property type="protein sequence ID" value="CAB9497650.1"/>
    <property type="molecule type" value="Genomic_DNA"/>
</dbReference>
<dbReference type="Pfam" id="PF04366">
    <property type="entry name" value="Ysc84"/>
    <property type="match status" value="1"/>
</dbReference>
<evidence type="ECO:0000313" key="2">
    <source>
        <dbReference type="EMBL" id="CAB9497650.1"/>
    </source>
</evidence>